<accession>A0A1V8THW4</accession>
<reference evidence="3" key="1">
    <citation type="submission" date="2017-03" db="EMBL/GenBank/DDBJ databases">
        <title>Genomes of endolithic fungi from Antarctica.</title>
        <authorList>
            <person name="Coleine C."/>
            <person name="Masonjones S."/>
            <person name="Stajich J.E."/>
        </authorList>
    </citation>
    <scope>NUCLEOTIDE SEQUENCE [LARGE SCALE GENOMIC DNA]</scope>
    <source>
        <strain evidence="3">CCFEE 5527</strain>
    </source>
</reference>
<dbReference type="AlphaFoldDB" id="A0A1V8THW4"/>
<evidence type="ECO:0000259" key="1">
    <source>
        <dbReference type="Pfam" id="PF25534"/>
    </source>
</evidence>
<dbReference type="STRING" id="1507870.A0A1V8THW4"/>
<dbReference type="OrthoDB" id="3364132at2759"/>
<dbReference type="InParanoid" id="A0A1V8THW4"/>
<dbReference type="PANTHER" id="PTHR36223:SF1">
    <property type="entry name" value="TRANSCRIPTION ELONGATION FACTOR EAF N-TERMINAL DOMAIN-CONTAINING PROTEIN"/>
    <property type="match status" value="1"/>
</dbReference>
<keyword evidence="3" id="KW-1185">Reference proteome</keyword>
<dbReference type="EMBL" id="NAJO01000007">
    <property type="protein sequence ID" value="OQO10960.1"/>
    <property type="molecule type" value="Genomic_DNA"/>
</dbReference>
<evidence type="ECO:0000313" key="2">
    <source>
        <dbReference type="EMBL" id="OQO10960.1"/>
    </source>
</evidence>
<comment type="caution">
    <text evidence="2">The sequence shown here is derived from an EMBL/GenBank/DDBJ whole genome shotgun (WGS) entry which is preliminary data.</text>
</comment>
<gene>
    <name evidence="2" type="ORF">B0A48_05215</name>
</gene>
<feature type="domain" description="DUF7918" evidence="1">
    <location>
        <begin position="8"/>
        <end position="242"/>
    </location>
</feature>
<dbReference type="Pfam" id="PF25534">
    <property type="entry name" value="DUF7918"/>
    <property type="match status" value="1"/>
</dbReference>
<proteinExistence type="predicted"/>
<name>A0A1V8THW4_9PEZI</name>
<sequence>MIADFLPGVSISVSIDDRPLREYAADTPVSGSQHAGNTTTAYIEASPDANFKIDYAFLTAYPFRDDDILIRTFIDGEKVCRWFYDYTRLRQGLRTSLGDINSGGLRRKLKFAPLDKTEARPATNAKDTISELGEIRIAIYRCRKSPLQAAPTPVTPTKQAVPANAPSKHLVALEVSEKALKGRAISCRAGLGDAVPVPVSTSTMSRPATVVEYPYGDQPIATYRFLYRSHRDLQIEQIIERSPTPPPLEERDVDTLTVEEARELAKRLKARQAMHKVKPEVKGEKRSSAVISISDDEHDDLEADADVSFTSAQSCRKKVKVNDDVEVVDLS</sequence>
<dbReference type="Proteomes" id="UP000192596">
    <property type="component" value="Unassembled WGS sequence"/>
</dbReference>
<protein>
    <recommendedName>
        <fullName evidence="1">DUF7918 domain-containing protein</fullName>
    </recommendedName>
</protein>
<organism evidence="2 3">
    <name type="scientific">Cryoendolithus antarcticus</name>
    <dbReference type="NCBI Taxonomy" id="1507870"/>
    <lineage>
        <taxon>Eukaryota</taxon>
        <taxon>Fungi</taxon>
        <taxon>Dikarya</taxon>
        <taxon>Ascomycota</taxon>
        <taxon>Pezizomycotina</taxon>
        <taxon>Dothideomycetes</taxon>
        <taxon>Dothideomycetidae</taxon>
        <taxon>Cladosporiales</taxon>
        <taxon>Cladosporiaceae</taxon>
        <taxon>Cryoendolithus</taxon>
    </lineage>
</organism>
<dbReference type="PANTHER" id="PTHR36223">
    <property type="entry name" value="BETA-LACTAMASE-TYPE TRANSPEPTIDASE FOLD DOMAIN CONTAINING PROTEIN"/>
    <property type="match status" value="1"/>
</dbReference>
<dbReference type="InterPro" id="IPR057678">
    <property type="entry name" value="DUF7918"/>
</dbReference>
<evidence type="ECO:0000313" key="3">
    <source>
        <dbReference type="Proteomes" id="UP000192596"/>
    </source>
</evidence>